<comment type="catalytic activity">
    <reaction evidence="7">
        <text>dITP + H2O = dIMP + diphosphate + H(+)</text>
        <dbReference type="Rhea" id="RHEA:28342"/>
        <dbReference type="ChEBI" id="CHEBI:15377"/>
        <dbReference type="ChEBI" id="CHEBI:15378"/>
        <dbReference type="ChEBI" id="CHEBI:33019"/>
        <dbReference type="ChEBI" id="CHEBI:61194"/>
        <dbReference type="ChEBI" id="CHEBI:61382"/>
        <dbReference type="EC" id="3.6.1.66"/>
    </reaction>
</comment>
<keyword evidence="6 7" id="KW-0546">Nucleotide metabolism</keyword>
<keyword evidence="10" id="KW-1185">Reference proteome</keyword>
<protein>
    <recommendedName>
        <fullName evidence="7">dITP/XTP pyrophosphatase</fullName>
        <ecNumber evidence="7">3.6.1.66</ecNumber>
    </recommendedName>
    <alternativeName>
        <fullName evidence="7">Non-canonical purine NTP pyrophosphatase</fullName>
    </alternativeName>
    <alternativeName>
        <fullName evidence="7">Non-standard purine NTP pyrophosphatase</fullName>
    </alternativeName>
    <alternativeName>
        <fullName evidence="7">Nucleoside-triphosphate diphosphatase</fullName>
    </alternativeName>
    <alternativeName>
        <fullName evidence="7">Nucleoside-triphosphate pyrophosphatase</fullName>
        <shortName evidence="7">NTPase</shortName>
    </alternativeName>
</protein>
<feature type="binding site" evidence="7">
    <location>
        <position position="175"/>
    </location>
    <ligand>
        <name>substrate</name>
    </ligand>
</feature>
<dbReference type="InterPro" id="IPR029001">
    <property type="entry name" value="ITPase-like_fam"/>
</dbReference>
<evidence type="ECO:0000256" key="2">
    <source>
        <dbReference type="ARBA" id="ARBA00022723"/>
    </source>
</evidence>
<evidence type="ECO:0000256" key="1">
    <source>
        <dbReference type="ARBA" id="ARBA00008023"/>
    </source>
</evidence>
<dbReference type="CDD" id="cd00515">
    <property type="entry name" value="HAM1"/>
    <property type="match status" value="1"/>
</dbReference>
<evidence type="ECO:0000256" key="6">
    <source>
        <dbReference type="ARBA" id="ARBA00023080"/>
    </source>
</evidence>
<dbReference type="NCBIfam" id="TIGR00042">
    <property type="entry name" value="RdgB/HAM1 family non-canonical purine NTP pyrophosphatase"/>
    <property type="match status" value="1"/>
</dbReference>
<dbReference type="EC" id="3.6.1.66" evidence="7"/>
<keyword evidence="5 7" id="KW-0460">Magnesium</keyword>
<organism evidence="9 10">
    <name type="scientific">Leptospira ainlahdjerensis</name>
    <dbReference type="NCBI Taxonomy" id="2810033"/>
    <lineage>
        <taxon>Bacteria</taxon>
        <taxon>Pseudomonadati</taxon>
        <taxon>Spirochaetota</taxon>
        <taxon>Spirochaetia</taxon>
        <taxon>Leptospirales</taxon>
        <taxon>Leptospiraceae</taxon>
        <taxon>Leptospira</taxon>
    </lineage>
</organism>
<sequence>MKQLALATNNSHKVKEVGSILGELGVQILTPKDLNVSFNVEETGSTFSENALLKARELFRLTQLPSIADDSGICVAALDGAPGVYSARFGGEGLDDKGRALLLLERLKGNPNRKANYECVIAFVDEKTERTFEGKCEGTIAEEYDTIGKYGFGYDPVFIFPLFQKPFSQISDSEKNQVSHRKEALNGLLSFLKTGQNGSN</sequence>
<keyword evidence="2 7" id="KW-0479">Metal-binding</keyword>
<comment type="similarity">
    <text evidence="1 7 8">Belongs to the HAM1 NTPase family.</text>
</comment>
<feature type="binding site" evidence="7">
    <location>
        <position position="41"/>
    </location>
    <ligand>
        <name>Mg(2+)</name>
        <dbReference type="ChEBI" id="CHEBI:18420"/>
    </ligand>
</feature>
<evidence type="ECO:0000313" key="9">
    <source>
        <dbReference type="EMBL" id="MBM9578266.1"/>
    </source>
</evidence>
<dbReference type="Proteomes" id="UP000724686">
    <property type="component" value="Unassembled WGS sequence"/>
</dbReference>
<evidence type="ECO:0000313" key="10">
    <source>
        <dbReference type="Proteomes" id="UP000724686"/>
    </source>
</evidence>
<evidence type="ECO:0000256" key="3">
    <source>
        <dbReference type="ARBA" id="ARBA00022741"/>
    </source>
</evidence>
<evidence type="ECO:0000256" key="8">
    <source>
        <dbReference type="RuleBase" id="RU003781"/>
    </source>
</evidence>
<comment type="subunit">
    <text evidence="7">Homodimer.</text>
</comment>
<evidence type="ECO:0000256" key="5">
    <source>
        <dbReference type="ARBA" id="ARBA00022842"/>
    </source>
</evidence>
<accession>A0ABS2UD17</accession>
<gene>
    <name evidence="9" type="primary">rdgB</name>
    <name evidence="9" type="ORF">JWG45_14005</name>
</gene>
<evidence type="ECO:0000256" key="7">
    <source>
        <dbReference type="HAMAP-Rule" id="MF_01405"/>
    </source>
</evidence>
<dbReference type="Gene3D" id="3.90.950.10">
    <property type="match status" value="1"/>
</dbReference>
<feature type="binding site" evidence="7">
    <location>
        <position position="70"/>
    </location>
    <ligand>
        <name>Mg(2+)</name>
        <dbReference type="ChEBI" id="CHEBI:18420"/>
    </ligand>
</feature>
<dbReference type="RefSeq" id="WP_205280316.1">
    <property type="nucleotide sequence ID" value="NZ_JAFFPU010000048.1"/>
</dbReference>
<dbReference type="InterPro" id="IPR002637">
    <property type="entry name" value="RdgB/HAM1"/>
</dbReference>
<keyword evidence="4 7" id="KW-0378">Hydrolase</keyword>
<comment type="cofactor">
    <cofactor evidence="7">
        <name>Mg(2+)</name>
        <dbReference type="ChEBI" id="CHEBI:18420"/>
    </cofactor>
    <text evidence="7">Binds 1 Mg(2+) ion per subunit.</text>
</comment>
<comment type="caution">
    <text evidence="9">The sequence shown here is derived from an EMBL/GenBank/DDBJ whole genome shotgun (WGS) entry which is preliminary data.</text>
</comment>
<comment type="function">
    <text evidence="7">Pyrophosphatase that catalyzes the hydrolysis of nucleoside triphosphates to their monophosphate derivatives, with a high preference for the non-canonical purine nucleotides XTP (xanthosine triphosphate), dITP (deoxyinosine triphosphate) and ITP. Seems to function as a house-cleaning enzyme that removes non-canonical purine nucleotides from the nucleotide pool, thus preventing their incorporation into DNA/RNA and avoiding chromosomal lesions.</text>
</comment>
<dbReference type="PANTHER" id="PTHR11067:SF9">
    <property type="entry name" value="INOSINE TRIPHOSPHATE PYROPHOSPHATASE"/>
    <property type="match status" value="1"/>
</dbReference>
<keyword evidence="3 7" id="KW-0547">Nucleotide-binding</keyword>
<feature type="binding site" evidence="7">
    <location>
        <position position="71"/>
    </location>
    <ligand>
        <name>substrate</name>
    </ligand>
</feature>
<evidence type="ECO:0000256" key="4">
    <source>
        <dbReference type="ARBA" id="ARBA00022801"/>
    </source>
</evidence>
<dbReference type="InterPro" id="IPR020922">
    <property type="entry name" value="dITP/XTP_pyrophosphatase"/>
</dbReference>
<proteinExistence type="inferred from homology"/>
<dbReference type="PANTHER" id="PTHR11067">
    <property type="entry name" value="INOSINE TRIPHOSPHATE PYROPHOSPHATASE/HAM1 PROTEIN"/>
    <property type="match status" value="1"/>
</dbReference>
<feature type="binding site" evidence="7">
    <location>
        <begin position="180"/>
        <end position="181"/>
    </location>
    <ligand>
        <name>substrate</name>
    </ligand>
</feature>
<comment type="catalytic activity">
    <reaction evidence="7">
        <text>ITP + H2O = IMP + diphosphate + H(+)</text>
        <dbReference type="Rhea" id="RHEA:29399"/>
        <dbReference type="ChEBI" id="CHEBI:15377"/>
        <dbReference type="ChEBI" id="CHEBI:15378"/>
        <dbReference type="ChEBI" id="CHEBI:33019"/>
        <dbReference type="ChEBI" id="CHEBI:58053"/>
        <dbReference type="ChEBI" id="CHEBI:61402"/>
        <dbReference type="EC" id="3.6.1.66"/>
    </reaction>
</comment>
<name>A0ABS2UD17_9LEPT</name>
<dbReference type="EMBL" id="JAFFPU010000048">
    <property type="protein sequence ID" value="MBM9578266.1"/>
    <property type="molecule type" value="Genomic_DNA"/>
</dbReference>
<feature type="binding site" evidence="7">
    <location>
        <begin position="8"/>
        <end position="13"/>
    </location>
    <ligand>
        <name>substrate</name>
    </ligand>
</feature>
<dbReference type="HAMAP" id="MF_01405">
    <property type="entry name" value="Non_canon_purine_NTPase"/>
    <property type="match status" value="1"/>
</dbReference>
<dbReference type="SUPFAM" id="SSF52972">
    <property type="entry name" value="ITPase-like"/>
    <property type="match status" value="1"/>
</dbReference>
<feature type="binding site" evidence="7">
    <location>
        <begin position="152"/>
        <end position="155"/>
    </location>
    <ligand>
        <name>substrate</name>
    </ligand>
</feature>
<feature type="active site" description="Proton acceptor" evidence="7">
    <location>
        <position position="70"/>
    </location>
</feature>
<dbReference type="Pfam" id="PF01725">
    <property type="entry name" value="Ham1p_like"/>
    <property type="match status" value="1"/>
</dbReference>
<comment type="catalytic activity">
    <reaction evidence="7">
        <text>XTP + H2O = XMP + diphosphate + H(+)</text>
        <dbReference type="Rhea" id="RHEA:28610"/>
        <dbReference type="ChEBI" id="CHEBI:15377"/>
        <dbReference type="ChEBI" id="CHEBI:15378"/>
        <dbReference type="ChEBI" id="CHEBI:33019"/>
        <dbReference type="ChEBI" id="CHEBI:57464"/>
        <dbReference type="ChEBI" id="CHEBI:61314"/>
        <dbReference type="EC" id="3.6.1.66"/>
    </reaction>
</comment>
<reference evidence="9 10" key="1">
    <citation type="submission" date="2021-02" db="EMBL/GenBank/DDBJ databases">
        <title>Leptospira ainlahdjerensis sp. nov., Leptospira ainazelensis sp. nov., Leptospira abararensis sp. nov. and Leptospira chreensis sp. nov., four new species isolated from water sources in Algeria.</title>
        <authorList>
            <person name="Amara Korba A."/>
            <person name="Kainiu M."/>
            <person name="Vincent A.T."/>
            <person name="Mariet J.-F."/>
            <person name="Veyrier F.J."/>
            <person name="Goarant C."/>
            <person name="Picardeau M."/>
        </authorList>
    </citation>
    <scope>NUCLEOTIDE SEQUENCE [LARGE SCALE GENOMIC DNA]</scope>
    <source>
        <strain evidence="9 10">201903070</strain>
    </source>
</reference>